<evidence type="ECO:0000256" key="2">
    <source>
        <dbReference type="SAM" id="SignalP"/>
    </source>
</evidence>
<feature type="chain" id="PRO_5042134484" description="Secreted protein" evidence="2">
    <location>
        <begin position="23"/>
        <end position="117"/>
    </location>
</feature>
<reference evidence="3" key="1">
    <citation type="journal article" date="2023" name="Science">
        <title>Genome structures resolve the early diversification of teleost fishes.</title>
        <authorList>
            <person name="Parey E."/>
            <person name="Louis A."/>
            <person name="Montfort J."/>
            <person name="Bouchez O."/>
            <person name="Roques C."/>
            <person name="Iampietro C."/>
            <person name="Lluch J."/>
            <person name="Castinel A."/>
            <person name="Donnadieu C."/>
            <person name="Desvignes T."/>
            <person name="Floi Bucao C."/>
            <person name="Jouanno E."/>
            <person name="Wen M."/>
            <person name="Mejri S."/>
            <person name="Dirks R."/>
            <person name="Jansen H."/>
            <person name="Henkel C."/>
            <person name="Chen W.J."/>
            <person name="Zahm M."/>
            <person name="Cabau C."/>
            <person name="Klopp C."/>
            <person name="Thompson A.W."/>
            <person name="Robinson-Rechavi M."/>
            <person name="Braasch I."/>
            <person name="Lecointre G."/>
            <person name="Bobe J."/>
            <person name="Postlethwait J.H."/>
            <person name="Berthelot C."/>
            <person name="Roest Crollius H."/>
            <person name="Guiguen Y."/>
        </authorList>
    </citation>
    <scope>NUCLEOTIDE SEQUENCE</scope>
    <source>
        <strain evidence="3">NC1722</strain>
    </source>
</reference>
<comment type="caution">
    <text evidence="3">The sequence shown here is derived from an EMBL/GenBank/DDBJ whole genome shotgun (WGS) entry which is preliminary data.</text>
</comment>
<feature type="region of interest" description="Disordered" evidence="1">
    <location>
        <begin position="87"/>
        <end position="117"/>
    </location>
</feature>
<evidence type="ECO:0000313" key="4">
    <source>
        <dbReference type="Proteomes" id="UP001221898"/>
    </source>
</evidence>
<protein>
    <recommendedName>
        <fullName evidence="5">Secreted protein</fullName>
    </recommendedName>
</protein>
<evidence type="ECO:0000256" key="1">
    <source>
        <dbReference type="SAM" id="MobiDB-lite"/>
    </source>
</evidence>
<sequence length="117" mass="12700">MEPARPKTACWAICFLVRGAFGVKRATKLPPRLPRRDGVARDRPGQPAETAGASAGLGPDGGADRFSSFCRMRREGLIPKRVVSDFQRRTSVTSARPRRPAGVTGLLRERAVERDGG</sequence>
<feature type="signal peptide" evidence="2">
    <location>
        <begin position="1"/>
        <end position="22"/>
    </location>
</feature>
<dbReference type="EMBL" id="JAINUG010000058">
    <property type="protein sequence ID" value="KAJ8403483.1"/>
    <property type="molecule type" value="Genomic_DNA"/>
</dbReference>
<feature type="compositionally biased region" description="Basic and acidic residues" evidence="1">
    <location>
        <begin position="34"/>
        <end position="44"/>
    </location>
</feature>
<name>A0AAD7WNR8_9TELE</name>
<evidence type="ECO:0000313" key="3">
    <source>
        <dbReference type="EMBL" id="KAJ8403483.1"/>
    </source>
</evidence>
<proteinExistence type="predicted"/>
<accession>A0AAD7WNR8</accession>
<feature type="region of interest" description="Disordered" evidence="1">
    <location>
        <begin position="28"/>
        <end position="62"/>
    </location>
</feature>
<evidence type="ECO:0008006" key="5">
    <source>
        <dbReference type="Google" id="ProtNLM"/>
    </source>
</evidence>
<feature type="compositionally biased region" description="Basic and acidic residues" evidence="1">
    <location>
        <begin position="107"/>
        <end position="117"/>
    </location>
</feature>
<keyword evidence="2" id="KW-0732">Signal</keyword>
<dbReference type="AlphaFoldDB" id="A0AAD7WNR8"/>
<gene>
    <name evidence="3" type="ORF">AAFF_G00352550</name>
</gene>
<dbReference type="Proteomes" id="UP001221898">
    <property type="component" value="Unassembled WGS sequence"/>
</dbReference>
<organism evidence="3 4">
    <name type="scientific">Aldrovandia affinis</name>
    <dbReference type="NCBI Taxonomy" id="143900"/>
    <lineage>
        <taxon>Eukaryota</taxon>
        <taxon>Metazoa</taxon>
        <taxon>Chordata</taxon>
        <taxon>Craniata</taxon>
        <taxon>Vertebrata</taxon>
        <taxon>Euteleostomi</taxon>
        <taxon>Actinopterygii</taxon>
        <taxon>Neopterygii</taxon>
        <taxon>Teleostei</taxon>
        <taxon>Notacanthiformes</taxon>
        <taxon>Halosauridae</taxon>
        <taxon>Aldrovandia</taxon>
    </lineage>
</organism>
<keyword evidence="4" id="KW-1185">Reference proteome</keyword>